<feature type="region of interest" description="Disordered" evidence="1">
    <location>
        <begin position="464"/>
        <end position="533"/>
    </location>
</feature>
<accession>A0ABN2AIC8</accession>
<name>A0ABN2AIC8_9ACTN</name>
<proteinExistence type="predicted"/>
<reference evidence="3 4" key="1">
    <citation type="journal article" date="2019" name="Int. J. Syst. Evol. Microbiol.">
        <title>The Global Catalogue of Microorganisms (GCM) 10K type strain sequencing project: providing services to taxonomists for standard genome sequencing and annotation.</title>
        <authorList>
            <consortium name="The Broad Institute Genomics Platform"/>
            <consortium name="The Broad Institute Genome Sequencing Center for Infectious Disease"/>
            <person name="Wu L."/>
            <person name="Ma J."/>
        </authorList>
    </citation>
    <scope>NUCLEOTIDE SEQUENCE [LARGE SCALE GENOMIC DNA]</scope>
    <source>
        <strain evidence="3 4">JCM 14303</strain>
    </source>
</reference>
<dbReference type="Pfam" id="PF01471">
    <property type="entry name" value="PG_binding_1"/>
    <property type="match status" value="1"/>
</dbReference>
<protein>
    <recommendedName>
        <fullName evidence="2">Peptidoglycan binding-like domain-containing protein</fullName>
    </recommendedName>
</protein>
<dbReference type="InterPro" id="IPR002477">
    <property type="entry name" value="Peptidoglycan-bd-like"/>
</dbReference>
<comment type="caution">
    <text evidence="3">The sequence shown here is derived from an EMBL/GenBank/DDBJ whole genome shotgun (WGS) entry which is preliminary data.</text>
</comment>
<dbReference type="SUPFAM" id="SSF47090">
    <property type="entry name" value="PGBD-like"/>
    <property type="match status" value="1"/>
</dbReference>
<evidence type="ECO:0000259" key="2">
    <source>
        <dbReference type="Pfam" id="PF01471"/>
    </source>
</evidence>
<evidence type="ECO:0000313" key="4">
    <source>
        <dbReference type="Proteomes" id="UP001500363"/>
    </source>
</evidence>
<feature type="compositionally biased region" description="Pro residues" evidence="1">
    <location>
        <begin position="474"/>
        <end position="493"/>
    </location>
</feature>
<evidence type="ECO:0000313" key="3">
    <source>
        <dbReference type="EMBL" id="GAA1520006.1"/>
    </source>
</evidence>
<gene>
    <name evidence="3" type="ORF">GCM10009741_20680</name>
</gene>
<organism evidence="3 4">
    <name type="scientific">Kribbella lupini</name>
    <dbReference type="NCBI Taxonomy" id="291602"/>
    <lineage>
        <taxon>Bacteria</taxon>
        <taxon>Bacillati</taxon>
        <taxon>Actinomycetota</taxon>
        <taxon>Actinomycetes</taxon>
        <taxon>Propionibacteriales</taxon>
        <taxon>Kribbellaceae</taxon>
        <taxon>Kribbella</taxon>
    </lineage>
</organism>
<dbReference type="Proteomes" id="UP001500363">
    <property type="component" value="Unassembled WGS sequence"/>
</dbReference>
<dbReference type="InterPro" id="IPR036365">
    <property type="entry name" value="PGBD-like_sf"/>
</dbReference>
<dbReference type="InterPro" id="IPR036366">
    <property type="entry name" value="PGBDSf"/>
</dbReference>
<feature type="region of interest" description="Disordered" evidence="1">
    <location>
        <begin position="652"/>
        <end position="672"/>
    </location>
</feature>
<evidence type="ECO:0000256" key="1">
    <source>
        <dbReference type="SAM" id="MobiDB-lite"/>
    </source>
</evidence>
<keyword evidence="4" id="KW-1185">Reference proteome</keyword>
<dbReference type="RefSeq" id="WP_344172418.1">
    <property type="nucleotide sequence ID" value="NZ_BAAANC010000001.1"/>
</dbReference>
<feature type="domain" description="Peptidoglycan binding-like" evidence="2">
    <location>
        <begin position="13"/>
        <end position="70"/>
    </location>
</feature>
<dbReference type="EMBL" id="BAAANC010000001">
    <property type="protein sequence ID" value="GAA1520006.1"/>
    <property type="molecule type" value="Genomic_DNA"/>
</dbReference>
<sequence length="859" mass="89552">MTFGTGTLRTGSTGDGVTELQRWLIGKGFLIALTSPTGTFDAATDQAVKAFQLSAGIGCDGEVGGGTRTAADAYAGDALSGGWHPTAIRNVQQTAIGGSYTTTTRRGVLHTTEGNNLPAYPDPPHFTVGRNGGSVQLWQHYPITVAARALANPAGDPETNRFGAIQIEVIGFAKDSATMATADADKFRALGEWMRWAEMNAGIANVANHVFDGDASYGVNGTTRLSLDQWAASTGWVGHQHVPQNTHWDPGKIDIAALLVVPAPVAPAQGFATSTSTSAPTVRATTRALSNAFPSLTLAVDPAGSPFFEVLLTTSAALFLPQNAPLRTTGNFYASRQDGLTSSADAYGRYIAPVNTISAFAQANPGGAQVFYTVVGYADPNGSGPVPAAPPEVLATAAAGVPMMPGFRGHTATDSLGVPLSMLRPSARSASLALGRTRVRAYDVPPAPAPDLRAADRVEGEDGYDLRNRSVPSAPTPPPPPPPTFTAPPPPPATSGLGSSYDDGYGEWSPNGRPQPRNLSGEDSTVPVADEYDDLGWPGSPYADESVRVANVTRAAAPVLAPEHKRAVIEYYVGPDTDLYTATTADAEYAGGAGTDHPAYQRYHTGLGFGIVAFSQDTGDLGQLLTLMNDRDTATFGLTFGPDQAELLAVTNRPGPLGKDLPEASGGGRSTRVQPVAGADLWTDPWLDRFTAAGTHVPFRGAQIELASGLFLDPVLRFAGDLGLATPRGLAILFDRAAHRGVVNAMTWVVESIGALQTPQLVQEALRAIGADSVEAFQRSQPDLLVDDQFGPLTHAALTGMLQALVAAGGVSPVPLLDYQRSIAGLGTRATGQPWGDRIVRLVGDAAVPDTFQSAVLVP</sequence>
<feature type="compositionally biased region" description="Low complexity" evidence="1">
    <location>
        <begin position="494"/>
        <end position="503"/>
    </location>
</feature>
<dbReference type="Gene3D" id="1.10.101.10">
    <property type="entry name" value="PGBD-like superfamily/PGBD"/>
    <property type="match status" value="1"/>
</dbReference>